<dbReference type="AlphaFoldDB" id="A0A1E2UP60"/>
<proteinExistence type="predicted"/>
<sequence length="66" mass="7775">MRQLLLHGWILHLYSGDDLGECLTWMMVNQPERVSIMVARTFETPFSLQTETTCHTRAYWIGVHRP</sequence>
<gene>
    <name evidence="1" type="ORF">A3196_07185</name>
</gene>
<dbReference type="Proteomes" id="UP000094849">
    <property type="component" value="Unassembled WGS sequence"/>
</dbReference>
<reference evidence="1 2" key="1">
    <citation type="submission" date="2016-03" db="EMBL/GenBank/DDBJ databases">
        <title>Chemosynthetic sulphur-oxidizing symbionts of marine invertebrate animals are capable of nitrogen fixation.</title>
        <authorList>
            <person name="Petersen J.M."/>
            <person name="Kemper A."/>
            <person name="Gruber-Vodicka H."/>
            <person name="Cardini U."/>
            <person name="Geest Mvander."/>
            <person name="Kleiner M."/>
            <person name="Bulgheresi S."/>
            <person name="Fussmann M."/>
            <person name="Herbold C."/>
            <person name="Seah B.K.B."/>
            <person name="Antony C.Paul."/>
            <person name="Liu D."/>
            <person name="Belitz A."/>
            <person name="Weber M."/>
        </authorList>
    </citation>
    <scope>NUCLEOTIDE SEQUENCE [LARGE SCALE GENOMIC DNA]</scope>
    <source>
        <strain evidence="1">G_D</strain>
    </source>
</reference>
<evidence type="ECO:0000313" key="2">
    <source>
        <dbReference type="Proteomes" id="UP000094849"/>
    </source>
</evidence>
<keyword evidence="2" id="KW-1185">Reference proteome</keyword>
<organism evidence="1 2">
    <name type="scientific">Candidatus Thiodiazotropha endoloripes</name>
    <dbReference type="NCBI Taxonomy" id="1818881"/>
    <lineage>
        <taxon>Bacteria</taxon>
        <taxon>Pseudomonadati</taxon>
        <taxon>Pseudomonadota</taxon>
        <taxon>Gammaproteobacteria</taxon>
        <taxon>Chromatiales</taxon>
        <taxon>Sedimenticolaceae</taxon>
        <taxon>Candidatus Thiodiazotropha</taxon>
    </lineage>
</organism>
<accession>A0A1E2UP60</accession>
<comment type="caution">
    <text evidence="1">The sequence shown here is derived from an EMBL/GenBank/DDBJ whole genome shotgun (WGS) entry which is preliminary data.</text>
</comment>
<dbReference type="EMBL" id="LVJZ01000003">
    <property type="protein sequence ID" value="ODB96558.1"/>
    <property type="molecule type" value="Genomic_DNA"/>
</dbReference>
<name>A0A1E2UP60_9GAMM</name>
<evidence type="ECO:0000313" key="1">
    <source>
        <dbReference type="EMBL" id="ODB96558.1"/>
    </source>
</evidence>
<protein>
    <submittedName>
        <fullName evidence="1">Uncharacterized protein</fullName>
    </submittedName>
</protein>